<dbReference type="GO" id="GO:0003677">
    <property type="term" value="F:DNA binding"/>
    <property type="evidence" value="ECO:0007669"/>
    <property type="project" value="InterPro"/>
</dbReference>
<organism evidence="3 4">
    <name type="scientific">Campylobacter mucosalis CCUG 21559</name>
    <dbReference type="NCBI Taxonomy" id="1032067"/>
    <lineage>
        <taxon>Bacteria</taxon>
        <taxon>Pseudomonadati</taxon>
        <taxon>Campylobacterota</taxon>
        <taxon>Epsilonproteobacteria</taxon>
        <taxon>Campylobacterales</taxon>
        <taxon>Campylobacteraceae</taxon>
        <taxon>Campylobacter</taxon>
    </lineage>
</organism>
<dbReference type="GO" id="GO:0015668">
    <property type="term" value="F:type III site-specific deoxyribonuclease activity"/>
    <property type="evidence" value="ECO:0007669"/>
    <property type="project" value="InterPro"/>
</dbReference>
<dbReference type="GO" id="GO:0005524">
    <property type="term" value="F:ATP binding"/>
    <property type="evidence" value="ECO:0007669"/>
    <property type="project" value="InterPro"/>
</dbReference>
<sequence length="803" mass="93050">MPQAISDFVNKQNEPNREIEILIINAGMINSQTLSTTYHKRLFDMFDSPFEALANIKPILIIDEPHRFKQSNKTFENINKINAQYIFRFGATFDNEERNLIYKLTSAQAFNDNLVKGVKIFINDFSSNEQENVALKLKDLNANEATFELNENGKKREFKIAKNEAMGKIHKDLSDLYLQNLNAKVAVLSNGLELSKNSVINPYSYNQTLNQKMINEAINEHFKLEEQLFKREDKIKPLTLFFIDNIDEYRGENGALRLYFEQILKAKMSEILKNEREKSDKNEPYIEYLEKSLKDISLTHGGYFSKDNSESDEKIEKEINEILHDKEWLLSAKNPRRFIFSKWTLREGWDNPNVFGICKLRSSGSVTSKLQEVGRGLRLPVNEYGSRIKDGEFYLNYFVDFTERDFASSLISEINLKSEVAIFSENDEKISDELVKRICEIYEKDYDDLIDDLAEKNIILASRKFKELYPLAFISNGVKRDKIINSNDKRQTAHIRVAKFDELKELWERINQKAILQYNIQSEDEFLELFGSFLSQNITNFKPNLIVAKEQTIKIKDSVAYFETTQKLQDEILPISYMTYGEFLIKLSSELKAKISTIHNAFGKNPDLDINKFLNNQTIRFIKNGFSKFILDNSINKFSVEYKKITNKININPTAFTDRIGNPKSEIEAGNLGVCKDDEQAVSSYLFDEIYYDSELEKDNILSNIESISVFTKIPKNSIKIPVSGGGSYSPDFAYVIKDRAANRTLHLIVEVKNKEERDLSSDEKQKIEHAKKFFKTISESVKIEFKTQLQGQRIRDLIAKMV</sequence>
<dbReference type="InterPro" id="IPR006935">
    <property type="entry name" value="Helicase/UvrB_N"/>
</dbReference>
<evidence type="ECO:0000259" key="2">
    <source>
        <dbReference type="Pfam" id="PF19778"/>
    </source>
</evidence>
<proteinExistence type="predicted"/>
<accession>A0A6G5QFF7</accession>
<dbReference type="NCBIfam" id="NF012027">
    <property type="entry name" value="PRK15483.1"/>
    <property type="match status" value="1"/>
</dbReference>
<dbReference type="Pfam" id="PF04851">
    <property type="entry name" value="ResIII"/>
    <property type="match status" value="1"/>
</dbReference>
<dbReference type="InterPro" id="IPR027417">
    <property type="entry name" value="P-loop_NTPase"/>
</dbReference>
<keyword evidence="4" id="KW-1185">Reference proteome</keyword>
<feature type="domain" description="Helicase/UvrB N-terminal" evidence="1">
    <location>
        <begin position="8"/>
        <end position="94"/>
    </location>
</feature>
<dbReference type="Gene3D" id="3.40.50.300">
    <property type="entry name" value="P-loop containing nucleotide triphosphate hydrolases"/>
    <property type="match status" value="1"/>
</dbReference>
<evidence type="ECO:0000259" key="1">
    <source>
        <dbReference type="Pfam" id="PF04851"/>
    </source>
</evidence>
<dbReference type="AlphaFoldDB" id="A0A6G5QFF7"/>
<dbReference type="InterPro" id="IPR045572">
    <property type="entry name" value="RE_endonuc_C"/>
</dbReference>
<name>A0A6G5QFF7_9BACT</name>
<feature type="domain" description="Type III restriction enzyme C-terminal endonuclease" evidence="2">
    <location>
        <begin position="685"/>
        <end position="788"/>
    </location>
</feature>
<dbReference type="Pfam" id="PF19778">
    <property type="entry name" value="RE_endonuc"/>
    <property type="match status" value="1"/>
</dbReference>
<evidence type="ECO:0000313" key="4">
    <source>
        <dbReference type="Proteomes" id="UP000503264"/>
    </source>
</evidence>
<reference evidence="3 4" key="1">
    <citation type="submission" date="2016-07" db="EMBL/GenBank/DDBJ databases">
        <title>Comparative genomics of the Campylobacter concisus group.</title>
        <authorList>
            <person name="Miller W.G."/>
            <person name="Yee E."/>
            <person name="Chapman M.H."/>
            <person name="Huynh S."/>
            <person name="Bono J.L."/>
            <person name="On S.L.W."/>
            <person name="StLeger J."/>
            <person name="Foster G."/>
            <person name="Parker C.T."/>
        </authorList>
    </citation>
    <scope>NUCLEOTIDE SEQUENCE [LARGE SCALE GENOMIC DNA]</scope>
    <source>
        <strain evidence="3 4">CCUG 21559</strain>
    </source>
</reference>
<evidence type="ECO:0000313" key="3">
    <source>
        <dbReference type="EMBL" id="QCD44408.1"/>
    </source>
</evidence>
<dbReference type="EMBL" id="CP012542">
    <property type="protein sequence ID" value="QCD44408.1"/>
    <property type="molecule type" value="Genomic_DNA"/>
</dbReference>
<protein>
    <submittedName>
        <fullName evidence="3">Type III restriction/modification system, res subunit</fullName>
    </submittedName>
</protein>
<gene>
    <name evidence="3" type="ORF">CMUC_0609</name>
</gene>
<dbReference type="SUPFAM" id="SSF52540">
    <property type="entry name" value="P-loop containing nucleoside triphosphate hydrolases"/>
    <property type="match status" value="1"/>
</dbReference>
<dbReference type="Proteomes" id="UP000503264">
    <property type="component" value="Chromosome"/>
</dbReference>